<evidence type="ECO:0000313" key="3">
    <source>
        <dbReference type="Proteomes" id="UP001152321"/>
    </source>
</evidence>
<keyword evidence="3" id="KW-1185">Reference proteome</keyword>
<protein>
    <submittedName>
        <fullName evidence="2">DUF333 domain-containing protein</fullName>
    </submittedName>
</protein>
<feature type="chain" id="PRO_5045289351" evidence="1">
    <location>
        <begin position="21"/>
        <end position="146"/>
    </location>
</feature>
<proteinExistence type="predicted"/>
<organism evidence="2 3">
    <name type="scientific">Bdellovibrio svalbardensis</name>
    <dbReference type="NCBI Taxonomy" id="2972972"/>
    <lineage>
        <taxon>Bacteria</taxon>
        <taxon>Pseudomonadati</taxon>
        <taxon>Bdellovibrionota</taxon>
        <taxon>Bdellovibrionia</taxon>
        <taxon>Bdellovibrionales</taxon>
        <taxon>Pseudobdellovibrionaceae</taxon>
        <taxon>Bdellovibrio</taxon>
    </lineage>
</organism>
<accession>A0ABT6DI99</accession>
<sequence length="146" mass="15942">MMRVLLLTLVIGLSSGTAMALNNNPWMRTCRIDQGIFWILKGAQQQEYVMCFFDNATIGAEEFFKFKSNYGESLAIQAYKYRGFSSGAANICENAGAKHVQGSGYNGKTFDICKFNDGSMIDATSLWAGPGSPETAKLDSALSSTY</sequence>
<dbReference type="InterPro" id="IPR005590">
    <property type="entry name" value="DUF333"/>
</dbReference>
<reference evidence="2" key="1">
    <citation type="submission" date="2022-08" db="EMBL/GenBank/DDBJ databases">
        <title>Novel Bdellovibrio Species Isolated from Svalbard: Designation Bdellovibrio svalbardensis.</title>
        <authorList>
            <person name="Mitchell R.J."/>
            <person name="Choi S.Y."/>
        </authorList>
    </citation>
    <scope>NUCLEOTIDE SEQUENCE</scope>
    <source>
        <strain evidence="2">PAP01</strain>
    </source>
</reference>
<dbReference type="Proteomes" id="UP001152321">
    <property type="component" value="Unassembled WGS sequence"/>
</dbReference>
<dbReference type="EMBL" id="JANRMI010000002">
    <property type="protein sequence ID" value="MDG0816566.1"/>
    <property type="molecule type" value="Genomic_DNA"/>
</dbReference>
<feature type="signal peptide" evidence="1">
    <location>
        <begin position="1"/>
        <end position="20"/>
    </location>
</feature>
<comment type="caution">
    <text evidence="2">The sequence shown here is derived from an EMBL/GenBank/DDBJ whole genome shotgun (WGS) entry which is preliminary data.</text>
</comment>
<dbReference type="RefSeq" id="WP_277578044.1">
    <property type="nucleotide sequence ID" value="NZ_JANRMI010000002.1"/>
</dbReference>
<gene>
    <name evidence="2" type="ORF">NWE73_09340</name>
</gene>
<dbReference type="Pfam" id="PF03891">
    <property type="entry name" value="DUF333"/>
    <property type="match status" value="1"/>
</dbReference>
<name>A0ABT6DI99_9BACT</name>
<evidence type="ECO:0000313" key="2">
    <source>
        <dbReference type="EMBL" id="MDG0816566.1"/>
    </source>
</evidence>
<evidence type="ECO:0000256" key="1">
    <source>
        <dbReference type="SAM" id="SignalP"/>
    </source>
</evidence>
<keyword evidence="1" id="KW-0732">Signal</keyword>